<name>A0A832MKF1_UNCEI</name>
<sequence>MADPKPRRDPLATFLALVERGGNALPHPASLFLLFALAIVVVSDLAARSGLSAVHPGTGATIEPVSLLTVSGLHRVLTQMVTNFTGFAPLGTVLVSLLGIGIAEASGLIGAAMRLLVLSAPRRLLTVVVVFAGVMSNVGSEIGYVLLVPLAAMIFAAAGRHPIAGLAAGFAGVSGGYSANLLLGTVDPLLAGLTEEAARIVDPGARVSPACNYYFMFASTFVLTAVGSFVTERLVEPRLGPWKDAGGGAEEMRPLSAEEKRGLAAAGLATAALAALLLWGTVPADGFLRDPKTGDLLHSPFMSGIVALIFFGGALGGLAYGFAAGTLKNDADVVRGMSKSMETLGGYLVLVFFAAQFVAYFNWTNLGLIVAVQGAEALKSSGLGGVPLMLAFIGLSAFLNLFIGSASAKWALMAPVFVPMFMLLGHPPELTQAAYRIGDSSTNIISPMMSYFALIIAFVQRYDRSAGIGTLVATMLPYSLAFLAAWTALFVAWMLLGLPLGPA</sequence>
<comment type="caution">
    <text evidence="2">The sequence shown here is derived from an EMBL/GenBank/DDBJ whole genome shotgun (WGS) entry which is preliminary data.</text>
</comment>
<dbReference type="EMBL" id="DSQF01000020">
    <property type="protein sequence ID" value="HGZ43775.1"/>
    <property type="molecule type" value="Genomic_DNA"/>
</dbReference>
<reference evidence="2" key="1">
    <citation type="journal article" date="2020" name="mSystems">
        <title>Genome- and Community-Level Interaction Insights into Carbon Utilization and Element Cycling Functions of Hydrothermarchaeota in Hydrothermal Sediment.</title>
        <authorList>
            <person name="Zhou Z."/>
            <person name="Liu Y."/>
            <person name="Xu W."/>
            <person name="Pan J."/>
            <person name="Luo Z.H."/>
            <person name="Li M."/>
        </authorList>
    </citation>
    <scope>NUCLEOTIDE SEQUENCE [LARGE SCALE GENOMIC DNA]</scope>
    <source>
        <strain evidence="2">SpSt-381</strain>
    </source>
</reference>
<dbReference type="Pfam" id="PF03806">
    <property type="entry name" value="ABG_transport"/>
    <property type="match status" value="1"/>
</dbReference>
<evidence type="ECO:0000313" key="2">
    <source>
        <dbReference type="EMBL" id="HGZ43775.1"/>
    </source>
</evidence>
<accession>A0A832MKF1</accession>
<feature type="transmembrane region" description="Helical" evidence="1">
    <location>
        <begin position="383"/>
        <end position="403"/>
    </location>
</feature>
<feature type="transmembrane region" description="Helical" evidence="1">
    <location>
        <begin position="410"/>
        <end position="428"/>
    </location>
</feature>
<keyword evidence="1" id="KW-0812">Transmembrane</keyword>
<proteinExistence type="predicted"/>
<dbReference type="GO" id="GO:0015558">
    <property type="term" value="F:secondary active p-aminobenzoyl-glutamate transmembrane transporter activity"/>
    <property type="evidence" value="ECO:0007669"/>
    <property type="project" value="InterPro"/>
</dbReference>
<dbReference type="PANTHER" id="PTHR30282:SF0">
    <property type="entry name" value="P-AMINOBENZOYL-GLUTAMATE TRANSPORT PROTEIN"/>
    <property type="match status" value="1"/>
</dbReference>
<dbReference type="GO" id="GO:1902604">
    <property type="term" value="P:p-aminobenzoyl-glutamate transmembrane transport"/>
    <property type="evidence" value="ECO:0007669"/>
    <property type="project" value="InterPro"/>
</dbReference>
<dbReference type="PANTHER" id="PTHR30282">
    <property type="entry name" value="P-AMINOBENZOYL GLUTAMATE TRANSPORTER"/>
    <property type="match status" value="1"/>
</dbReference>
<feature type="transmembrane region" description="Helical" evidence="1">
    <location>
        <begin position="344"/>
        <end position="363"/>
    </location>
</feature>
<keyword evidence="1" id="KW-1133">Transmembrane helix</keyword>
<gene>
    <name evidence="2" type="ORF">ENR23_10190</name>
</gene>
<feature type="transmembrane region" description="Helical" evidence="1">
    <location>
        <begin position="440"/>
        <end position="459"/>
    </location>
</feature>
<evidence type="ECO:0000256" key="1">
    <source>
        <dbReference type="SAM" id="Phobius"/>
    </source>
</evidence>
<feature type="transmembrane region" description="Helical" evidence="1">
    <location>
        <begin position="471"/>
        <end position="496"/>
    </location>
</feature>
<feature type="transmembrane region" description="Helical" evidence="1">
    <location>
        <begin position="115"/>
        <end position="136"/>
    </location>
</feature>
<feature type="transmembrane region" description="Helical" evidence="1">
    <location>
        <begin position="301"/>
        <end position="323"/>
    </location>
</feature>
<feature type="transmembrane region" description="Helical" evidence="1">
    <location>
        <begin position="29"/>
        <end position="47"/>
    </location>
</feature>
<dbReference type="InterPro" id="IPR004697">
    <property type="entry name" value="AbgT"/>
</dbReference>
<keyword evidence="1" id="KW-0472">Membrane</keyword>
<feature type="transmembrane region" description="Helical" evidence="1">
    <location>
        <begin position="262"/>
        <end position="281"/>
    </location>
</feature>
<dbReference type="AlphaFoldDB" id="A0A832MKF1"/>
<feature type="transmembrane region" description="Helical" evidence="1">
    <location>
        <begin position="166"/>
        <end position="186"/>
    </location>
</feature>
<organism evidence="2">
    <name type="scientific">Eiseniibacteriota bacterium</name>
    <dbReference type="NCBI Taxonomy" id="2212470"/>
    <lineage>
        <taxon>Bacteria</taxon>
        <taxon>Candidatus Eiseniibacteriota</taxon>
    </lineage>
</organism>
<feature type="transmembrane region" description="Helical" evidence="1">
    <location>
        <begin position="84"/>
        <end position="103"/>
    </location>
</feature>
<protein>
    <submittedName>
        <fullName evidence="2">AbgT family transporter</fullName>
    </submittedName>
</protein>